<dbReference type="Pfam" id="PF10502">
    <property type="entry name" value="Peptidase_S26"/>
    <property type="match status" value="1"/>
</dbReference>
<evidence type="ECO:0000256" key="1">
    <source>
        <dbReference type="ARBA" id="ARBA00004418"/>
    </source>
</evidence>
<evidence type="ECO:0000259" key="7">
    <source>
        <dbReference type="Pfam" id="PF10502"/>
    </source>
</evidence>
<evidence type="ECO:0000256" key="4">
    <source>
        <dbReference type="ARBA" id="ARBA00022764"/>
    </source>
</evidence>
<dbReference type="Gene3D" id="2.10.109.10">
    <property type="entry name" value="Umud Fragment, subunit A"/>
    <property type="match status" value="1"/>
</dbReference>
<evidence type="ECO:0000256" key="6">
    <source>
        <dbReference type="SAM" id="SignalP"/>
    </source>
</evidence>
<evidence type="ECO:0000256" key="2">
    <source>
        <dbReference type="ARBA" id="ARBA00005849"/>
    </source>
</evidence>
<accession>A0ABW1AVB9</accession>
<dbReference type="InterPro" id="IPR036286">
    <property type="entry name" value="LexA/Signal_pep-like_sf"/>
</dbReference>
<reference evidence="9" key="1">
    <citation type="journal article" date="2019" name="Int. J. Syst. Evol. Microbiol.">
        <title>The Global Catalogue of Microorganisms (GCM) 10K type strain sequencing project: providing services to taxonomists for standard genome sequencing and annotation.</title>
        <authorList>
            <consortium name="The Broad Institute Genomics Platform"/>
            <consortium name="The Broad Institute Genome Sequencing Center for Infectious Disease"/>
            <person name="Wu L."/>
            <person name="Ma J."/>
        </authorList>
    </citation>
    <scope>NUCLEOTIDE SEQUENCE [LARGE SCALE GENOMIC DNA]</scope>
    <source>
        <strain evidence="9">SHR3</strain>
    </source>
</reference>
<evidence type="ECO:0000313" key="8">
    <source>
        <dbReference type="EMBL" id="MFC5771099.1"/>
    </source>
</evidence>
<comment type="subcellular location">
    <subcellularLocation>
        <location evidence="1">Periplasm</location>
    </subcellularLocation>
</comment>
<keyword evidence="5" id="KW-0184">Conjugation</keyword>
<comment type="caution">
    <text evidence="8">The sequence shown here is derived from an EMBL/GenBank/DDBJ whole genome shotgun (WGS) entry which is preliminary data.</text>
</comment>
<dbReference type="SUPFAM" id="SSF51306">
    <property type="entry name" value="LexA/Signal peptidase"/>
    <property type="match status" value="1"/>
</dbReference>
<dbReference type="RefSeq" id="WP_228111453.1">
    <property type="nucleotide sequence ID" value="NZ_JBHSOG010000068.1"/>
</dbReference>
<dbReference type="Proteomes" id="UP001595974">
    <property type="component" value="Unassembled WGS sequence"/>
</dbReference>
<dbReference type="InterPro" id="IPR019533">
    <property type="entry name" value="Peptidase_S26"/>
</dbReference>
<evidence type="ECO:0000313" key="9">
    <source>
        <dbReference type="Proteomes" id="UP001595974"/>
    </source>
</evidence>
<evidence type="ECO:0000256" key="3">
    <source>
        <dbReference type="ARBA" id="ARBA00022729"/>
    </source>
</evidence>
<dbReference type="EMBL" id="JBHSOG010000068">
    <property type="protein sequence ID" value="MFC5771099.1"/>
    <property type="molecule type" value="Genomic_DNA"/>
</dbReference>
<evidence type="ECO:0000256" key="5">
    <source>
        <dbReference type="ARBA" id="ARBA00022971"/>
    </source>
</evidence>
<dbReference type="NCBIfam" id="TIGR02771">
    <property type="entry name" value="TraF_Ti"/>
    <property type="match status" value="1"/>
</dbReference>
<comment type="similarity">
    <text evidence="2">Belongs to the peptidase S26C family.</text>
</comment>
<gene>
    <name evidence="8" type="primary">traF</name>
    <name evidence="8" type="ORF">ACFPTN_17090</name>
</gene>
<feature type="domain" description="Peptidase S26" evidence="7">
    <location>
        <begin position="8"/>
        <end position="166"/>
    </location>
</feature>
<feature type="chain" id="PRO_5045967703" evidence="6">
    <location>
        <begin position="25"/>
        <end position="174"/>
    </location>
</feature>
<dbReference type="NCBIfam" id="NF010459">
    <property type="entry name" value="PRK13884.1"/>
    <property type="match status" value="1"/>
</dbReference>
<protein>
    <submittedName>
        <fullName evidence="8">Conjugative transfer signal peptidase TraF</fullName>
    </submittedName>
</protein>
<feature type="signal peptide" evidence="6">
    <location>
        <begin position="1"/>
        <end position="24"/>
    </location>
</feature>
<sequence length="174" mass="17976">MGRIAAGLALAGVVVLAGAALAQAAGVRINTTRSIPVGLYRVSRAPAMPGAYVLVCPPPTPLFDEARARGYLGAGFCPGGYGYLMKRLVAAQGDEIAVSDVGVSVNGVLLALTAPRAADVGGRPLPRWRTGPYRLGASEVLLMSEISATSFDARYFGPLPRAQIVTALAPVLTW</sequence>
<proteinExistence type="inferred from homology"/>
<organism evidence="8 9">
    <name type="scientific">Thauera sinica</name>
    <dbReference type="NCBI Taxonomy" id="2665146"/>
    <lineage>
        <taxon>Bacteria</taxon>
        <taxon>Pseudomonadati</taxon>
        <taxon>Pseudomonadota</taxon>
        <taxon>Betaproteobacteria</taxon>
        <taxon>Rhodocyclales</taxon>
        <taxon>Zoogloeaceae</taxon>
        <taxon>Thauera</taxon>
    </lineage>
</organism>
<dbReference type="InterPro" id="IPR014139">
    <property type="entry name" value="Peptidase_S26C_TraF"/>
</dbReference>
<keyword evidence="9" id="KW-1185">Reference proteome</keyword>
<keyword evidence="4" id="KW-0574">Periplasm</keyword>
<keyword evidence="3 6" id="KW-0732">Signal</keyword>
<name>A0ABW1AVB9_9RHOO</name>